<keyword evidence="3" id="KW-1185">Reference proteome</keyword>
<dbReference type="Proteomes" id="UP001215598">
    <property type="component" value="Unassembled WGS sequence"/>
</dbReference>
<gene>
    <name evidence="2" type="ORF">B0H16DRAFT_1723526</name>
</gene>
<evidence type="ECO:0000313" key="2">
    <source>
        <dbReference type="EMBL" id="KAJ7752595.1"/>
    </source>
</evidence>
<proteinExistence type="predicted"/>
<evidence type="ECO:0000256" key="1">
    <source>
        <dbReference type="SAM" id="SignalP"/>
    </source>
</evidence>
<name>A0AAD7IXM6_9AGAR</name>
<protein>
    <submittedName>
        <fullName evidence="2">Uncharacterized protein</fullName>
    </submittedName>
</protein>
<dbReference type="AlphaFoldDB" id="A0AAD7IXM6"/>
<accession>A0AAD7IXM6</accession>
<comment type="caution">
    <text evidence="2">The sequence shown here is derived from an EMBL/GenBank/DDBJ whole genome shotgun (WGS) entry which is preliminary data.</text>
</comment>
<feature type="signal peptide" evidence="1">
    <location>
        <begin position="1"/>
        <end position="19"/>
    </location>
</feature>
<feature type="chain" id="PRO_5041942876" evidence="1">
    <location>
        <begin position="20"/>
        <end position="138"/>
    </location>
</feature>
<dbReference type="EMBL" id="JARKIB010000058">
    <property type="protein sequence ID" value="KAJ7752595.1"/>
    <property type="molecule type" value="Genomic_DNA"/>
</dbReference>
<sequence>MFNKYALFFLASIATSAVAAPLRTYNFVARACDTATLASDLADLKSNATVVVGQLFPDPITHLDPQNTFTTIVIPAIDAAATAVGANDIATALKNIATIASNLQPVLDKIDFQDGQASPEDENISSSLISLNSTAIAC</sequence>
<evidence type="ECO:0000313" key="3">
    <source>
        <dbReference type="Proteomes" id="UP001215598"/>
    </source>
</evidence>
<keyword evidence="1" id="KW-0732">Signal</keyword>
<organism evidence="2 3">
    <name type="scientific">Mycena metata</name>
    <dbReference type="NCBI Taxonomy" id="1033252"/>
    <lineage>
        <taxon>Eukaryota</taxon>
        <taxon>Fungi</taxon>
        <taxon>Dikarya</taxon>
        <taxon>Basidiomycota</taxon>
        <taxon>Agaricomycotina</taxon>
        <taxon>Agaricomycetes</taxon>
        <taxon>Agaricomycetidae</taxon>
        <taxon>Agaricales</taxon>
        <taxon>Marasmiineae</taxon>
        <taxon>Mycenaceae</taxon>
        <taxon>Mycena</taxon>
    </lineage>
</organism>
<reference evidence="2" key="1">
    <citation type="submission" date="2023-03" db="EMBL/GenBank/DDBJ databases">
        <title>Massive genome expansion in bonnet fungi (Mycena s.s.) driven by repeated elements and novel gene families across ecological guilds.</title>
        <authorList>
            <consortium name="Lawrence Berkeley National Laboratory"/>
            <person name="Harder C.B."/>
            <person name="Miyauchi S."/>
            <person name="Viragh M."/>
            <person name="Kuo A."/>
            <person name="Thoen E."/>
            <person name="Andreopoulos B."/>
            <person name="Lu D."/>
            <person name="Skrede I."/>
            <person name="Drula E."/>
            <person name="Henrissat B."/>
            <person name="Morin E."/>
            <person name="Kohler A."/>
            <person name="Barry K."/>
            <person name="LaButti K."/>
            <person name="Morin E."/>
            <person name="Salamov A."/>
            <person name="Lipzen A."/>
            <person name="Mereny Z."/>
            <person name="Hegedus B."/>
            <person name="Baldrian P."/>
            <person name="Stursova M."/>
            <person name="Weitz H."/>
            <person name="Taylor A."/>
            <person name="Grigoriev I.V."/>
            <person name="Nagy L.G."/>
            <person name="Martin F."/>
            <person name="Kauserud H."/>
        </authorList>
    </citation>
    <scope>NUCLEOTIDE SEQUENCE</scope>
    <source>
        <strain evidence="2">CBHHK182m</strain>
    </source>
</reference>